<name>A0ABP7MPL5_9BACT</name>
<dbReference type="RefSeq" id="WP_345110876.1">
    <property type="nucleotide sequence ID" value="NZ_BAABDH010000016.1"/>
</dbReference>
<proteinExistence type="predicted"/>
<gene>
    <name evidence="2" type="ORF">GCM10022406_09790</name>
</gene>
<dbReference type="Proteomes" id="UP001499909">
    <property type="component" value="Unassembled WGS sequence"/>
</dbReference>
<keyword evidence="1" id="KW-0732">Signal</keyword>
<evidence type="ECO:0000256" key="1">
    <source>
        <dbReference type="SAM" id="SignalP"/>
    </source>
</evidence>
<protein>
    <recommendedName>
        <fullName evidence="4">DUF3575 domain-containing protein</fullName>
    </recommendedName>
</protein>
<dbReference type="EMBL" id="BAABDH010000016">
    <property type="protein sequence ID" value="GAA3925882.1"/>
    <property type="molecule type" value="Genomic_DNA"/>
</dbReference>
<reference evidence="3" key="1">
    <citation type="journal article" date="2019" name="Int. J. Syst. Evol. Microbiol.">
        <title>The Global Catalogue of Microorganisms (GCM) 10K type strain sequencing project: providing services to taxonomists for standard genome sequencing and annotation.</title>
        <authorList>
            <consortium name="The Broad Institute Genomics Platform"/>
            <consortium name="The Broad Institute Genome Sequencing Center for Infectious Disease"/>
            <person name="Wu L."/>
            <person name="Ma J."/>
        </authorList>
    </citation>
    <scope>NUCLEOTIDE SEQUENCE [LARGE SCALE GENOMIC DNA]</scope>
    <source>
        <strain evidence="3">JCM 17214</strain>
    </source>
</reference>
<organism evidence="2 3">
    <name type="scientific">Hymenobacter algoricola</name>
    <dbReference type="NCBI Taxonomy" id="486267"/>
    <lineage>
        <taxon>Bacteria</taxon>
        <taxon>Pseudomonadati</taxon>
        <taxon>Bacteroidota</taxon>
        <taxon>Cytophagia</taxon>
        <taxon>Cytophagales</taxon>
        <taxon>Hymenobacteraceae</taxon>
        <taxon>Hymenobacter</taxon>
    </lineage>
</organism>
<sequence>MPAPLSCRIAGRLLPLLSLLLLSLTRPAAAQTQPADTARITYGEETVPDSTGYAFEAGLGRRLRKLTRVQVEERRLWKLDLTNFSSLRQGGQLQDLSYGPRLSYEHKLRTSWSVLAEFTPQVLRYREAVNGPVFNGVDLQTQLAGRYYYNLNKRIRKSKSASNFSANYLSVALGTGYGRRGYQTPFSTEARGHAVRASVAVLYGLQRRLGRYGFVDLNAGIPLPLLPQAGPLFPNNSLHIMLDLRLGLALGR</sequence>
<feature type="chain" id="PRO_5045080688" description="DUF3575 domain-containing protein" evidence="1">
    <location>
        <begin position="31"/>
        <end position="252"/>
    </location>
</feature>
<feature type="signal peptide" evidence="1">
    <location>
        <begin position="1"/>
        <end position="30"/>
    </location>
</feature>
<comment type="caution">
    <text evidence="2">The sequence shown here is derived from an EMBL/GenBank/DDBJ whole genome shotgun (WGS) entry which is preliminary data.</text>
</comment>
<evidence type="ECO:0000313" key="2">
    <source>
        <dbReference type="EMBL" id="GAA3925882.1"/>
    </source>
</evidence>
<evidence type="ECO:0000313" key="3">
    <source>
        <dbReference type="Proteomes" id="UP001499909"/>
    </source>
</evidence>
<evidence type="ECO:0008006" key="4">
    <source>
        <dbReference type="Google" id="ProtNLM"/>
    </source>
</evidence>
<accession>A0ABP7MPL5</accession>
<keyword evidence="3" id="KW-1185">Reference proteome</keyword>